<keyword evidence="1" id="KW-0812">Transmembrane</keyword>
<keyword evidence="3" id="KW-1185">Reference proteome</keyword>
<dbReference type="KEGG" id="afj:AFERRID_09140"/>
<keyword evidence="1" id="KW-1133">Transmembrane helix</keyword>
<name>A0A2Z6IGZ9_ACIFI</name>
<accession>A0A2Z6IGZ9</accession>
<evidence type="ECO:0008006" key="4">
    <source>
        <dbReference type="Google" id="ProtNLM"/>
    </source>
</evidence>
<sequence length="147" mass="16360">MVSKLQDQLITQQTELDSILAHAPANPQIPVLKSSIHALKGQITNEQAKVTGDQESLASKDIEFERLTVNQLLAQKLLEAAVTSLEQARVTAQKQELYLETISRPNLPDASQKPKRFEDILAVLIVSLMVWGVLSILYAGVKEHHER</sequence>
<dbReference type="RefSeq" id="WP_232027789.1">
    <property type="nucleotide sequence ID" value="NZ_AP018795.1"/>
</dbReference>
<keyword evidence="1" id="KW-0472">Membrane</keyword>
<dbReference type="Proteomes" id="UP000280188">
    <property type="component" value="Chromosome"/>
</dbReference>
<evidence type="ECO:0000313" key="3">
    <source>
        <dbReference type="Proteomes" id="UP000280188"/>
    </source>
</evidence>
<evidence type="ECO:0000256" key="1">
    <source>
        <dbReference type="SAM" id="Phobius"/>
    </source>
</evidence>
<organism evidence="2 3">
    <name type="scientific">Acidithiobacillus ferridurans</name>
    <dbReference type="NCBI Taxonomy" id="1232575"/>
    <lineage>
        <taxon>Bacteria</taxon>
        <taxon>Pseudomonadati</taxon>
        <taxon>Pseudomonadota</taxon>
        <taxon>Acidithiobacillia</taxon>
        <taxon>Acidithiobacillales</taxon>
        <taxon>Acidithiobacillaceae</taxon>
        <taxon>Acidithiobacillus</taxon>
    </lineage>
</organism>
<evidence type="ECO:0000313" key="2">
    <source>
        <dbReference type="EMBL" id="BBF64696.1"/>
    </source>
</evidence>
<dbReference type="AlphaFoldDB" id="A0A2Z6IGZ9"/>
<gene>
    <name evidence="2" type="ORF">AFERRID_09140</name>
</gene>
<feature type="transmembrane region" description="Helical" evidence="1">
    <location>
        <begin position="120"/>
        <end position="141"/>
    </location>
</feature>
<reference evidence="2 3" key="1">
    <citation type="journal article" date="2018" name="Microbiol. Resour. Announc.">
        <title>Complete Genome Sequence of Acidithiobacillus ferridurans JCM 18981.</title>
        <authorList>
            <person name="Miyauchi T."/>
            <person name="Kouzuma A."/>
            <person name="Abe T."/>
            <person name="Watanabe K."/>
        </authorList>
    </citation>
    <scope>NUCLEOTIDE SEQUENCE [LARGE SCALE GENOMIC DNA]</scope>
    <source>
        <strain evidence="3">ATCC 33020 / DSM 29468 / JCM 18981 / 11Fe</strain>
    </source>
</reference>
<dbReference type="EMBL" id="AP018795">
    <property type="protein sequence ID" value="BBF64696.1"/>
    <property type="molecule type" value="Genomic_DNA"/>
</dbReference>
<proteinExistence type="predicted"/>
<protein>
    <recommendedName>
        <fullName evidence="4">Tyrosine kinase G-rich domain-containing protein</fullName>
    </recommendedName>
</protein>